<dbReference type="AlphaFoldDB" id="A0A0G0HGJ8"/>
<sequence length="68" mass="8021">MNNELREKFKKIYYEKFGISLTNEEATKMATDLINLMKVLLKPDKPDTFINKIEERSEYATITAQQYA</sequence>
<accession>A0A0G0HGJ8</accession>
<organism evidence="1 2">
    <name type="scientific">Candidatus Roizmanbacteria bacterium GW2011_GWA2_37_7</name>
    <dbReference type="NCBI Taxonomy" id="1618481"/>
    <lineage>
        <taxon>Bacteria</taxon>
        <taxon>Candidatus Roizmaniibacteriota</taxon>
    </lineage>
</organism>
<protein>
    <submittedName>
        <fullName evidence="1">Uncharacterized protein</fullName>
    </submittedName>
</protein>
<name>A0A0G0HGJ8_9BACT</name>
<dbReference type="STRING" id="1618481.US54_C0029G0002"/>
<proteinExistence type="predicted"/>
<evidence type="ECO:0000313" key="2">
    <source>
        <dbReference type="Proteomes" id="UP000034471"/>
    </source>
</evidence>
<comment type="caution">
    <text evidence="1">The sequence shown here is derived from an EMBL/GenBank/DDBJ whole genome shotgun (WGS) entry which is preliminary data.</text>
</comment>
<reference evidence="1 2" key="1">
    <citation type="journal article" date="2015" name="Nature">
        <title>rRNA introns, odd ribosomes, and small enigmatic genomes across a large radiation of phyla.</title>
        <authorList>
            <person name="Brown C.T."/>
            <person name="Hug L.A."/>
            <person name="Thomas B.C."/>
            <person name="Sharon I."/>
            <person name="Castelle C.J."/>
            <person name="Singh A."/>
            <person name="Wilkins M.J."/>
            <person name="Williams K.H."/>
            <person name="Banfield J.F."/>
        </authorList>
    </citation>
    <scope>NUCLEOTIDE SEQUENCE [LARGE SCALE GENOMIC DNA]</scope>
</reference>
<dbReference type="EMBL" id="LBTJ01000029">
    <property type="protein sequence ID" value="KKQ37635.1"/>
    <property type="molecule type" value="Genomic_DNA"/>
</dbReference>
<dbReference type="Proteomes" id="UP000034471">
    <property type="component" value="Unassembled WGS sequence"/>
</dbReference>
<gene>
    <name evidence="1" type="ORF">US54_C0029G0002</name>
</gene>
<evidence type="ECO:0000313" key="1">
    <source>
        <dbReference type="EMBL" id="KKQ37635.1"/>
    </source>
</evidence>